<dbReference type="EMBL" id="OU015584">
    <property type="protein sequence ID" value="CAG5087316.1"/>
    <property type="molecule type" value="Genomic_DNA"/>
</dbReference>
<organism evidence="1 2">
    <name type="scientific">Parvicella tangerina</name>
    <dbReference type="NCBI Taxonomy" id="2829795"/>
    <lineage>
        <taxon>Bacteria</taxon>
        <taxon>Pseudomonadati</taxon>
        <taxon>Bacteroidota</taxon>
        <taxon>Flavobacteriia</taxon>
        <taxon>Flavobacteriales</taxon>
        <taxon>Parvicellaceae</taxon>
        <taxon>Parvicella</taxon>
    </lineage>
</organism>
<gene>
    <name evidence="1" type="ORF">CRYO30217_03451</name>
</gene>
<dbReference type="RefSeq" id="WP_258543625.1">
    <property type="nucleotide sequence ID" value="NZ_OU015584.1"/>
</dbReference>
<name>A0A916JRE8_9FLAO</name>
<accession>A0A916JRE8</accession>
<evidence type="ECO:0000313" key="1">
    <source>
        <dbReference type="EMBL" id="CAG5087316.1"/>
    </source>
</evidence>
<dbReference type="Proteomes" id="UP000683507">
    <property type="component" value="Chromosome"/>
</dbReference>
<protein>
    <recommendedName>
        <fullName evidence="3">Polyhydroxyalkanoate synthesis regulator</fullName>
    </recommendedName>
</protein>
<proteinExistence type="predicted"/>
<evidence type="ECO:0000313" key="2">
    <source>
        <dbReference type="Proteomes" id="UP000683507"/>
    </source>
</evidence>
<dbReference type="KEGG" id="ptan:CRYO30217_03451"/>
<dbReference type="AlphaFoldDB" id="A0A916JRE8"/>
<evidence type="ECO:0008006" key="3">
    <source>
        <dbReference type="Google" id="ProtNLM"/>
    </source>
</evidence>
<sequence length="103" mass="12030">MEQENKELLKKIAYLAIGIFSPDSNHFNEMVDEWIEKGKMTEEEGRKFVEDIMNKAKGVKSDLEKKIMDQGQSFYENIHVATTEQIEALEKRISALEKLHKEK</sequence>
<keyword evidence="2" id="KW-1185">Reference proteome</keyword>
<reference evidence="1" key="1">
    <citation type="submission" date="2021-04" db="EMBL/GenBank/DDBJ databases">
        <authorList>
            <person name="Rodrigo-Torres L."/>
            <person name="Arahal R. D."/>
            <person name="Lucena T."/>
        </authorList>
    </citation>
    <scope>NUCLEOTIDE SEQUENCE</scope>
    <source>
        <strain evidence="1">AS29M-1</strain>
    </source>
</reference>